<comment type="similarity">
    <text evidence="2">Belongs to the ATG10 family.</text>
</comment>
<dbReference type="EMBL" id="JAENGY010000505">
    <property type="protein sequence ID" value="KAG6961443.1"/>
    <property type="molecule type" value="Genomic_DNA"/>
</dbReference>
<comment type="subcellular location">
    <subcellularLocation>
        <location evidence="1">Membrane</location>
        <topology evidence="1">Multi-pass membrane protein</topology>
    </subcellularLocation>
</comment>
<evidence type="ECO:0000313" key="14">
    <source>
        <dbReference type="Proteomes" id="UP000709295"/>
    </source>
</evidence>
<dbReference type="GO" id="GO:0061651">
    <property type="term" value="F:Atg12 conjugating enzyme activity"/>
    <property type="evidence" value="ECO:0007669"/>
    <property type="project" value="TreeGrafter"/>
</dbReference>
<evidence type="ECO:0000256" key="9">
    <source>
        <dbReference type="ARBA" id="ARBA00023006"/>
    </source>
</evidence>
<dbReference type="GO" id="GO:0000045">
    <property type="term" value="P:autophagosome assembly"/>
    <property type="evidence" value="ECO:0007669"/>
    <property type="project" value="TreeGrafter"/>
</dbReference>
<dbReference type="GO" id="GO:0016020">
    <property type="term" value="C:membrane"/>
    <property type="evidence" value="ECO:0007669"/>
    <property type="project" value="UniProtKB-SubCell"/>
</dbReference>
<feature type="region of interest" description="Disordered" evidence="12">
    <location>
        <begin position="280"/>
        <end position="358"/>
    </location>
</feature>
<dbReference type="PANTHER" id="PTHR14957">
    <property type="entry name" value="UBIQUITIN-LIKE-CONJUGATING ENZYME ATG10"/>
    <property type="match status" value="1"/>
</dbReference>
<evidence type="ECO:0000256" key="2">
    <source>
        <dbReference type="ARBA" id="ARBA00005696"/>
    </source>
</evidence>
<evidence type="ECO:0000256" key="6">
    <source>
        <dbReference type="ARBA" id="ARBA00022692"/>
    </source>
</evidence>
<dbReference type="GO" id="GO:0032446">
    <property type="term" value="P:protein modification by small protein conjugation"/>
    <property type="evidence" value="ECO:0007669"/>
    <property type="project" value="TreeGrafter"/>
</dbReference>
<feature type="region of interest" description="Disordered" evidence="12">
    <location>
        <begin position="243"/>
        <end position="264"/>
    </location>
</feature>
<evidence type="ECO:0000256" key="11">
    <source>
        <dbReference type="ARBA" id="ARBA00029833"/>
    </source>
</evidence>
<dbReference type="InterPro" id="IPR007135">
    <property type="entry name" value="Atg3/Atg10"/>
</dbReference>
<evidence type="ECO:0000256" key="5">
    <source>
        <dbReference type="ARBA" id="ARBA00022679"/>
    </source>
</evidence>
<keyword evidence="10" id="KW-0472">Membrane</keyword>
<keyword evidence="9" id="KW-0072">Autophagy</keyword>
<organism evidence="13 14">
    <name type="scientific">Phytophthora aleatoria</name>
    <dbReference type="NCBI Taxonomy" id="2496075"/>
    <lineage>
        <taxon>Eukaryota</taxon>
        <taxon>Sar</taxon>
        <taxon>Stramenopiles</taxon>
        <taxon>Oomycota</taxon>
        <taxon>Peronosporomycetes</taxon>
        <taxon>Peronosporales</taxon>
        <taxon>Peronosporaceae</taxon>
        <taxon>Phytophthora</taxon>
    </lineage>
</organism>
<keyword evidence="8" id="KW-1133">Transmembrane helix</keyword>
<evidence type="ECO:0000256" key="8">
    <source>
        <dbReference type="ARBA" id="ARBA00022989"/>
    </source>
</evidence>
<dbReference type="PANTHER" id="PTHR14957:SF1">
    <property type="entry name" value="UBIQUITIN-LIKE-CONJUGATING ENZYME ATG10"/>
    <property type="match status" value="1"/>
</dbReference>
<comment type="similarity">
    <text evidence="3">Belongs to the peroxisomal membrane protein PXMP2/4 family.</text>
</comment>
<protein>
    <recommendedName>
        <fullName evidence="4">Ubiquitin-like-conjugating enzyme ATG10</fullName>
    </recommendedName>
    <alternativeName>
        <fullName evidence="11">Autophagy-related protein 10</fullName>
    </alternativeName>
</protein>
<dbReference type="GO" id="GO:0005829">
    <property type="term" value="C:cytosol"/>
    <property type="evidence" value="ECO:0007669"/>
    <property type="project" value="TreeGrafter"/>
</dbReference>
<evidence type="ECO:0000256" key="4">
    <source>
        <dbReference type="ARBA" id="ARBA00021099"/>
    </source>
</evidence>
<reference evidence="13" key="1">
    <citation type="submission" date="2021-01" db="EMBL/GenBank/DDBJ databases">
        <title>Phytophthora aleatoria, a newly-described species from Pinus radiata is distinct from Phytophthora cactorum isolates based on comparative genomics.</title>
        <authorList>
            <person name="Mcdougal R."/>
            <person name="Panda P."/>
            <person name="Williams N."/>
            <person name="Studholme D.J."/>
        </authorList>
    </citation>
    <scope>NUCLEOTIDE SEQUENCE</scope>
    <source>
        <strain evidence="13">NZFS 4037</strain>
    </source>
</reference>
<sequence length="508" mass="57012">MGLEEMRDGSISNERFCVEADLLQKRSHELASKQAVGCGKCVATWEWRHGNRQHLDGNSYLVSTGNVRQYRSDAGADSVTTTKELGGDIGELLLDEEDNWMGDNEAQTTVLQSGDVETALLEFHIVYHTIYQTPVLYFRALAVDGTPLNTNAVTRDVQFPGSNGRSTFVAMEEHPVLGKPFSFLHPCETAAAMQLLQAQLQSSSTAEASPDSEVPQYLTSWLSLVQPLTGISPLDYYSAQMTSREEDAARPRKKYASQRVGGVPLPATASTRAKFAFGSRLPDTVNPRKRRRPISQDEDEVASDAKTSHRPVTVKTALPRQGSRLPAPTKVPDLVRGSHLHTKSPSNLAIRHKKQESTEQRELVADMAATEPEFWITRRKMVEAALEELDAIDGVVTGPVLHFWYGYLETQRVTKEKLTPNKKLLLDRLLFTPPMVAFTIFSLGVMRGSSPKASRENLSRVYWGVLLMNWKVWTLTQWLSFHYFPPQFRVLWGNCVALWWNSYLSLTQ</sequence>
<evidence type="ECO:0000313" key="13">
    <source>
        <dbReference type="EMBL" id="KAG6961443.1"/>
    </source>
</evidence>
<keyword evidence="5" id="KW-0808">Transferase</keyword>
<dbReference type="GO" id="GO:0000422">
    <property type="term" value="P:autophagy of mitochondrion"/>
    <property type="evidence" value="ECO:0007669"/>
    <property type="project" value="TreeGrafter"/>
</dbReference>
<evidence type="ECO:0000256" key="12">
    <source>
        <dbReference type="SAM" id="MobiDB-lite"/>
    </source>
</evidence>
<keyword evidence="14" id="KW-1185">Reference proteome</keyword>
<gene>
    <name evidence="13" type="ORF">JG688_00009081</name>
</gene>
<keyword evidence="6" id="KW-0812">Transmembrane</keyword>
<name>A0A8J5M490_9STRA</name>
<evidence type="ECO:0000256" key="1">
    <source>
        <dbReference type="ARBA" id="ARBA00004141"/>
    </source>
</evidence>
<evidence type="ECO:0000256" key="10">
    <source>
        <dbReference type="ARBA" id="ARBA00023136"/>
    </source>
</evidence>
<evidence type="ECO:0000256" key="7">
    <source>
        <dbReference type="ARBA" id="ARBA00022786"/>
    </source>
</evidence>
<evidence type="ECO:0000256" key="3">
    <source>
        <dbReference type="ARBA" id="ARBA00006824"/>
    </source>
</evidence>
<proteinExistence type="inferred from homology"/>
<dbReference type="AlphaFoldDB" id="A0A8J5M490"/>
<dbReference type="Pfam" id="PF03987">
    <property type="entry name" value="Autophagy_act_C"/>
    <property type="match status" value="1"/>
</dbReference>
<dbReference type="InterPro" id="IPR007248">
    <property type="entry name" value="Mpv17_PMP22"/>
</dbReference>
<keyword evidence="7" id="KW-0833">Ubl conjugation pathway</keyword>
<comment type="caution">
    <text evidence="13">The sequence shown here is derived from an EMBL/GenBank/DDBJ whole genome shotgun (WGS) entry which is preliminary data.</text>
</comment>
<dbReference type="Pfam" id="PF04117">
    <property type="entry name" value="Mpv17_PMP22"/>
    <property type="match status" value="1"/>
</dbReference>
<dbReference type="Proteomes" id="UP000709295">
    <property type="component" value="Unassembled WGS sequence"/>
</dbReference>
<accession>A0A8J5M490</accession>